<sequence>MRLNRGVLYAVAAALQLPNEKGDKPLSCHQMCQRIDVPEKYVLQILRKLVIAGIVNSVRGVEGGYRLARPLKRISLLDIVEAVDELPRFNVETLDGLSASGQRAIKAAFAGIGEDARKRLGAFTLDKLLA</sequence>
<dbReference type="PROSITE" id="PS01332">
    <property type="entry name" value="HTH_RRF2_1"/>
    <property type="match status" value="1"/>
</dbReference>
<dbReference type="InterPro" id="IPR030489">
    <property type="entry name" value="TR_Rrf2-type_CS"/>
</dbReference>
<keyword evidence="2" id="KW-1185">Reference proteome</keyword>
<dbReference type="PANTHER" id="PTHR33221">
    <property type="entry name" value="WINGED HELIX-TURN-HELIX TRANSCRIPTIONAL REGULATOR, RRF2 FAMILY"/>
    <property type="match status" value="1"/>
</dbReference>
<dbReference type="PANTHER" id="PTHR33221:SF15">
    <property type="entry name" value="HTH-TYPE TRANSCRIPTIONAL REGULATOR YWGB-RELATED"/>
    <property type="match status" value="1"/>
</dbReference>
<accession>A0A517TY13</accession>
<evidence type="ECO:0000313" key="1">
    <source>
        <dbReference type="EMBL" id="QDT73245.1"/>
    </source>
</evidence>
<dbReference type="PROSITE" id="PS51197">
    <property type="entry name" value="HTH_RRF2_2"/>
    <property type="match status" value="1"/>
</dbReference>
<dbReference type="Pfam" id="PF02082">
    <property type="entry name" value="Rrf2"/>
    <property type="match status" value="1"/>
</dbReference>
<dbReference type="KEGG" id="llh:I41_24340"/>
<dbReference type="AlphaFoldDB" id="A0A517TY13"/>
<dbReference type="Gene3D" id="1.10.10.10">
    <property type="entry name" value="Winged helix-like DNA-binding domain superfamily/Winged helix DNA-binding domain"/>
    <property type="match status" value="1"/>
</dbReference>
<protein>
    <submittedName>
        <fullName evidence="1">HTH-type transcriptional regulator IscR</fullName>
    </submittedName>
</protein>
<dbReference type="InterPro" id="IPR036388">
    <property type="entry name" value="WH-like_DNA-bd_sf"/>
</dbReference>
<dbReference type="GO" id="GO:0005829">
    <property type="term" value="C:cytosol"/>
    <property type="evidence" value="ECO:0007669"/>
    <property type="project" value="TreeGrafter"/>
</dbReference>
<dbReference type="EMBL" id="CP036339">
    <property type="protein sequence ID" value="QDT73245.1"/>
    <property type="molecule type" value="Genomic_DNA"/>
</dbReference>
<dbReference type="Proteomes" id="UP000317909">
    <property type="component" value="Chromosome"/>
</dbReference>
<gene>
    <name evidence="1" type="primary">iscR_5</name>
    <name evidence="1" type="ORF">I41_24340</name>
</gene>
<dbReference type="OrthoDB" id="270199at2"/>
<dbReference type="InterPro" id="IPR036390">
    <property type="entry name" value="WH_DNA-bd_sf"/>
</dbReference>
<name>A0A517TY13_9BACT</name>
<dbReference type="GO" id="GO:0003700">
    <property type="term" value="F:DNA-binding transcription factor activity"/>
    <property type="evidence" value="ECO:0007669"/>
    <property type="project" value="TreeGrafter"/>
</dbReference>
<dbReference type="InterPro" id="IPR000944">
    <property type="entry name" value="Tscrpt_reg_Rrf2"/>
</dbReference>
<organism evidence="1 2">
    <name type="scientific">Lacipirellula limnantheis</name>
    <dbReference type="NCBI Taxonomy" id="2528024"/>
    <lineage>
        <taxon>Bacteria</taxon>
        <taxon>Pseudomonadati</taxon>
        <taxon>Planctomycetota</taxon>
        <taxon>Planctomycetia</taxon>
        <taxon>Pirellulales</taxon>
        <taxon>Lacipirellulaceae</taxon>
        <taxon>Lacipirellula</taxon>
    </lineage>
</organism>
<proteinExistence type="predicted"/>
<dbReference type="SUPFAM" id="SSF46785">
    <property type="entry name" value="Winged helix' DNA-binding domain"/>
    <property type="match status" value="1"/>
</dbReference>
<reference evidence="1 2" key="1">
    <citation type="submission" date="2019-02" db="EMBL/GenBank/DDBJ databases">
        <title>Deep-cultivation of Planctomycetes and their phenomic and genomic characterization uncovers novel biology.</title>
        <authorList>
            <person name="Wiegand S."/>
            <person name="Jogler M."/>
            <person name="Boedeker C."/>
            <person name="Pinto D."/>
            <person name="Vollmers J."/>
            <person name="Rivas-Marin E."/>
            <person name="Kohn T."/>
            <person name="Peeters S.H."/>
            <person name="Heuer A."/>
            <person name="Rast P."/>
            <person name="Oberbeckmann S."/>
            <person name="Bunk B."/>
            <person name="Jeske O."/>
            <person name="Meyerdierks A."/>
            <person name="Storesund J.E."/>
            <person name="Kallscheuer N."/>
            <person name="Luecker S."/>
            <person name="Lage O.M."/>
            <person name="Pohl T."/>
            <person name="Merkel B.J."/>
            <person name="Hornburger P."/>
            <person name="Mueller R.-W."/>
            <person name="Bruemmer F."/>
            <person name="Labrenz M."/>
            <person name="Spormann A.M."/>
            <person name="Op den Camp H."/>
            <person name="Overmann J."/>
            <person name="Amann R."/>
            <person name="Jetten M.S.M."/>
            <person name="Mascher T."/>
            <person name="Medema M.H."/>
            <person name="Devos D.P."/>
            <person name="Kaster A.-K."/>
            <person name="Ovreas L."/>
            <person name="Rohde M."/>
            <person name="Galperin M.Y."/>
            <person name="Jogler C."/>
        </authorList>
    </citation>
    <scope>NUCLEOTIDE SEQUENCE [LARGE SCALE GENOMIC DNA]</scope>
    <source>
        <strain evidence="1 2">I41</strain>
    </source>
</reference>
<dbReference type="NCBIfam" id="TIGR00738">
    <property type="entry name" value="rrf2_super"/>
    <property type="match status" value="1"/>
</dbReference>
<dbReference type="RefSeq" id="WP_145432798.1">
    <property type="nucleotide sequence ID" value="NZ_CP036339.1"/>
</dbReference>
<evidence type="ECO:0000313" key="2">
    <source>
        <dbReference type="Proteomes" id="UP000317909"/>
    </source>
</evidence>